<dbReference type="GO" id="GO:0016740">
    <property type="term" value="F:transferase activity"/>
    <property type="evidence" value="ECO:0007669"/>
    <property type="project" value="UniProtKB-KW"/>
</dbReference>
<dbReference type="Proteomes" id="UP000295367">
    <property type="component" value="Unassembled WGS sequence"/>
</dbReference>
<dbReference type="Pfam" id="PF00043">
    <property type="entry name" value="GST_C"/>
    <property type="match status" value="1"/>
</dbReference>
<accession>A0A4R3XXL7</accession>
<dbReference type="PANTHER" id="PTHR44051">
    <property type="entry name" value="GLUTATHIONE S-TRANSFERASE-RELATED"/>
    <property type="match status" value="1"/>
</dbReference>
<evidence type="ECO:0000313" key="7">
    <source>
        <dbReference type="Proteomes" id="UP000295367"/>
    </source>
</evidence>
<dbReference type="AlphaFoldDB" id="A0A4R3XXL7"/>
<dbReference type="InterPro" id="IPR036249">
    <property type="entry name" value="Thioredoxin-like_sf"/>
</dbReference>
<dbReference type="RefSeq" id="WP_124945057.1">
    <property type="nucleotide sequence ID" value="NZ_BHVT01000008.1"/>
</dbReference>
<dbReference type="EMBL" id="SMCO01000013">
    <property type="protein sequence ID" value="TCV84076.1"/>
    <property type="molecule type" value="Genomic_DNA"/>
</dbReference>
<dbReference type="Gene3D" id="3.40.30.10">
    <property type="entry name" value="Glutaredoxin"/>
    <property type="match status" value="1"/>
</dbReference>
<protein>
    <submittedName>
        <fullName evidence="6">Glutathione S-transferase</fullName>
    </submittedName>
</protein>
<dbReference type="InterPro" id="IPR004045">
    <property type="entry name" value="Glutathione_S-Trfase_N"/>
</dbReference>
<dbReference type="PROSITE" id="PS50405">
    <property type="entry name" value="GST_CTER"/>
    <property type="match status" value="1"/>
</dbReference>
<dbReference type="FunFam" id="3.40.30.10:FF:000039">
    <property type="entry name" value="Glutathione S-transferase domain"/>
    <property type="match status" value="1"/>
</dbReference>
<dbReference type="SFLD" id="SFLDS00019">
    <property type="entry name" value="Glutathione_Transferase_(cytos"/>
    <property type="match status" value="1"/>
</dbReference>
<dbReference type="PROSITE" id="PS50404">
    <property type="entry name" value="GST_NTER"/>
    <property type="match status" value="1"/>
</dbReference>
<evidence type="ECO:0000313" key="6">
    <source>
        <dbReference type="EMBL" id="TCV84076.1"/>
    </source>
</evidence>
<gene>
    <name evidence="6" type="ORF">EDC63_11311</name>
</gene>
<dbReference type="Pfam" id="PF02798">
    <property type="entry name" value="GST_N"/>
    <property type="match status" value="1"/>
</dbReference>
<keyword evidence="2 6" id="KW-0808">Transferase</keyword>
<evidence type="ECO:0000256" key="1">
    <source>
        <dbReference type="ARBA" id="ARBA00007409"/>
    </source>
</evidence>
<feature type="domain" description="GST C-terminal" evidence="5">
    <location>
        <begin position="85"/>
        <end position="201"/>
    </location>
</feature>
<dbReference type="SUPFAM" id="SSF52833">
    <property type="entry name" value="Thioredoxin-like"/>
    <property type="match status" value="1"/>
</dbReference>
<dbReference type="InterPro" id="IPR010987">
    <property type="entry name" value="Glutathione-S-Trfase_C-like"/>
</dbReference>
<sequence>MKLYGHPYSNAARRVQMFCEECKIPYTYQMVDLMKGEQYAPEYLALNPNGKVPVIEDDDFVLWESNTIMRYLADKHKAESWYPRDAKSRSQVDQWLDWSQTRLGPEAGKIMFNTHFAGENGNKQAIEDGKKWLQKILPVMNALLSKQTYLCGEAITLADLAAVTNVAYLEMCRYELDEFPAVCNWYSSMKQRPSFVATVPK</sequence>
<reference evidence="6 7" key="1">
    <citation type="submission" date="2019-03" db="EMBL/GenBank/DDBJ databases">
        <title>Genomic Encyclopedia of Type Strains, Phase IV (KMG-IV): sequencing the most valuable type-strain genomes for metagenomic binning, comparative biology and taxonomic classification.</title>
        <authorList>
            <person name="Goeker M."/>
        </authorList>
    </citation>
    <scope>NUCLEOTIDE SEQUENCE [LARGE SCALE GENOMIC DNA]</scope>
    <source>
        <strain evidence="6 7">DSM 100309</strain>
    </source>
</reference>
<dbReference type="SUPFAM" id="SSF47616">
    <property type="entry name" value="GST C-terminal domain-like"/>
    <property type="match status" value="1"/>
</dbReference>
<evidence type="ECO:0000259" key="4">
    <source>
        <dbReference type="PROSITE" id="PS50404"/>
    </source>
</evidence>
<dbReference type="OrthoDB" id="9797500at2"/>
<dbReference type="SFLD" id="SFLDG01150">
    <property type="entry name" value="Main.1:_Beta-like"/>
    <property type="match status" value="1"/>
</dbReference>
<dbReference type="InterPro" id="IPR004046">
    <property type="entry name" value="GST_C"/>
</dbReference>
<evidence type="ECO:0000256" key="2">
    <source>
        <dbReference type="ARBA" id="ARBA00022679"/>
    </source>
</evidence>
<evidence type="ECO:0000256" key="3">
    <source>
        <dbReference type="RuleBase" id="RU003494"/>
    </source>
</evidence>
<comment type="caution">
    <text evidence="6">The sequence shown here is derived from an EMBL/GenBank/DDBJ whole genome shotgun (WGS) entry which is preliminary data.</text>
</comment>
<name>A0A4R3XXL7_9PROT</name>
<dbReference type="InterPro" id="IPR036282">
    <property type="entry name" value="Glutathione-S-Trfase_C_sf"/>
</dbReference>
<proteinExistence type="inferred from homology"/>
<dbReference type="Gene3D" id="1.20.1050.10">
    <property type="match status" value="1"/>
</dbReference>
<dbReference type="CDD" id="cd03048">
    <property type="entry name" value="GST_N_Ure2p_like"/>
    <property type="match status" value="1"/>
</dbReference>
<evidence type="ECO:0000259" key="5">
    <source>
        <dbReference type="PROSITE" id="PS50405"/>
    </source>
</evidence>
<organism evidence="6 7">
    <name type="scientific">Sulfurirhabdus autotrophica</name>
    <dbReference type="NCBI Taxonomy" id="1706046"/>
    <lineage>
        <taxon>Bacteria</taxon>
        <taxon>Pseudomonadati</taxon>
        <taxon>Pseudomonadota</taxon>
        <taxon>Betaproteobacteria</taxon>
        <taxon>Nitrosomonadales</taxon>
        <taxon>Sulfuricellaceae</taxon>
        <taxon>Sulfurirhabdus</taxon>
    </lineage>
</organism>
<feature type="domain" description="GST N-terminal" evidence="4">
    <location>
        <begin position="1"/>
        <end position="80"/>
    </location>
</feature>
<dbReference type="SFLD" id="SFLDG00358">
    <property type="entry name" value="Main_(cytGST)"/>
    <property type="match status" value="1"/>
</dbReference>
<dbReference type="PANTHER" id="PTHR44051:SF2">
    <property type="entry name" value="HYPOTHETICAL GLUTATHIONE S-TRANSFERASE LIKE PROTEIN"/>
    <property type="match status" value="1"/>
</dbReference>
<keyword evidence="7" id="KW-1185">Reference proteome</keyword>
<dbReference type="InterPro" id="IPR040079">
    <property type="entry name" value="Glutathione_S-Trfase"/>
</dbReference>
<comment type="similarity">
    <text evidence="1 3">Belongs to the GST superfamily.</text>
</comment>